<dbReference type="EMBL" id="QENQ01000001">
    <property type="protein sequence ID" value="PVX30713.1"/>
    <property type="molecule type" value="Genomic_DNA"/>
</dbReference>
<keyword evidence="2" id="KW-1185">Reference proteome</keyword>
<organism evidence="1 2">
    <name type="scientific">Sphingomonas pokkalii</name>
    <dbReference type="NCBI Taxonomy" id="2175090"/>
    <lineage>
        <taxon>Bacteria</taxon>
        <taxon>Pseudomonadati</taxon>
        <taxon>Pseudomonadota</taxon>
        <taxon>Alphaproteobacteria</taxon>
        <taxon>Sphingomonadales</taxon>
        <taxon>Sphingomonadaceae</taxon>
        <taxon>Sphingomonas</taxon>
    </lineage>
</organism>
<dbReference type="Proteomes" id="UP000245890">
    <property type="component" value="Unassembled WGS sequence"/>
</dbReference>
<dbReference type="AlphaFoldDB" id="A0A2U0SH81"/>
<sequence length="117" mass="13053">MTDTSKMRRDARGKRPGFYDTPGMDQVMSMVMVLASEVSVLADDIDLMQRVAAGQGIDLKAGMAAIELDQAALEEREARRQALLDRLFYLMRKEAHELAAQETSDSYIRTIDEIALG</sequence>
<evidence type="ECO:0000313" key="2">
    <source>
        <dbReference type="Proteomes" id="UP000245890"/>
    </source>
</evidence>
<protein>
    <submittedName>
        <fullName evidence="1">Uncharacterized protein</fullName>
    </submittedName>
</protein>
<evidence type="ECO:0000313" key="1">
    <source>
        <dbReference type="EMBL" id="PVX30713.1"/>
    </source>
</evidence>
<reference evidence="1 2" key="1">
    <citation type="submission" date="2018-05" db="EMBL/GenBank/DDBJ databases">
        <title>Description of Sphingomonas pokkalii sp nov, isolated from the rhizosphere of saline tolerant pokkali rice and its draft genome analysis.</title>
        <authorList>
            <person name="Menon R."/>
            <person name="Kumari S."/>
            <person name="Rameshkumar N."/>
        </authorList>
    </citation>
    <scope>NUCLEOTIDE SEQUENCE [LARGE SCALE GENOMIC DNA]</scope>
    <source>
        <strain evidence="1 2">L3B27</strain>
    </source>
</reference>
<accession>A0A2U0SH81</accession>
<proteinExistence type="predicted"/>
<dbReference type="OrthoDB" id="7190214at2"/>
<gene>
    <name evidence="1" type="ORF">DD559_16345</name>
</gene>
<name>A0A2U0SH81_9SPHN</name>
<comment type="caution">
    <text evidence="1">The sequence shown here is derived from an EMBL/GenBank/DDBJ whole genome shotgun (WGS) entry which is preliminary data.</text>
</comment>
<dbReference type="RefSeq" id="WP_116470120.1">
    <property type="nucleotide sequence ID" value="NZ_QENQ01000001.1"/>
</dbReference>